<proteinExistence type="predicted"/>
<sequence length="565" mass="61380">MAEDGATFRLVYVSGKQPTNQGPAALRMSREELSHLFGHMQLSKPSIRHMWERMPLAVAFEWGTRMPHLKTMVILHPPFHDGWCCDVMVTMVDGHAKSRSELHEAKRREAERGGRQPPKEEGTLESISFTPSKSFRGGRSANRLPSRAAANTSVPSSPPPLLHSLTTLSGLRPHVCDLIDNHKWQMPSLRHVRGHPIGRVFPCGFIKTSHCLESLDLGIFGPRDWLALLKGGRLAHLKHIGTVLATLASGGCKSLESVSFIVKSSVIVSPEMVGVLTAIDGLRTSGAASPTASFTVAAIHQRVSGFSLSLLHECPAPSLSSPFVRETLCYLATTAGSITWHSSEAYFTAPVEISDDAKELAAKLRFPQASSISVATPTTTLDTYFTLPAASSPVWSPITHLSAEAFPDTLTDLNPTGPFGHAAARQLVATGNIKNVRTLYSERVVPASDVLGLLRAMGGASESDGRRGDDREGGRELPYYQVNAASFVHRSLASCLNLRGLHELTIQIFGNEEHFAEQMEALCPSGTVSGFRISVNRLSPHHVFLTGHRKPMSYSRGDWVSKEAA</sequence>
<gene>
    <name evidence="2" type="ORF">Vbra_12809</name>
</gene>
<dbReference type="PhylomeDB" id="A0A0G4ERR1"/>
<dbReference type="VEuPathDB" id="CryptoDB:Vbra_12809"/>
<name>A0A0G4ERR1_VITBC</name>
<dbReference type="EMBL" id="CDMY01000295">
    <property type="protein sequence ID" value="CEM00540.1"/>
    <property type="molecule type" value="Genomic_DNA"/>
</dbReference>
<evidence type="ECO:0000256" key="1">
    <source>
        <dbReference type="SAM" id="MobiDB-lite"/>
    </source>
</evidence>
<feature type="compositionally biased region" description="Basic and acidic residues" evidence="1">
    <location>
        <begin position="99"/>
        <end position="122"/>
    </location>
</feature>
<reference evidence="2 3" key="1">
    <citation type="submission" date="2014-11" db="EMBL/GenBank/DDBJ databases">
        <authorList>
            <person name="Zhu J."/>
            <person name="Qi W."/>
            <person name="Song R."/>
        </authorList>
    </citation>
    <scope>NUCLEOTIDE SEQUENCE [LARGE SCALE GENOMIC DNA]</scope>
</reference>
<dbReference type="AlphaFoldDB" id="A0A0G4ERR1"/>
<dbReference type="Proteomes" id="UP000041254">
    <property type="component" value="Unassembled WGS sequence"/>
</dbReference>
<organism evidence="2 3">
    <name type="scientific">Vitrella brassicaformis (strain CCMP3155)</name>
    <dbReference type="NCBI Taxonomy" id="1169540"/>
    <lineage>
        <taxon>Eukaryota</taxon>
        <taxon>Sar</taxon>
        <taxon>Alveolata</taxon>
        <taxon>Colpodellida</taxon>
        <taxon>Vitrellaceae</taxon>
        <taxon>Vitrella</taxon>
    </lineage>
</organism>
<feature type="region of interest" description="Disordered" evidence="1">
    <location>
        <begin position="99"/>
        <end position="160"/>
    </location>
</feature>
<keyword evidence="3" id="KW-1185">Reference proteome</keyword>
<evidence type="ECO:0000313" key="2">
    <source>
        <dbReference type="EMBL" id="CEM00540.1"/>
    </source>
</evidence>
<dbReference type="InParanoid" id="A0A0G4ERR1"/>
<accession>A0A0G4ERR1</accession>
<evidence type="ECO:0000313" key="3">
    <source>
        <dbReference type="Proteomes" id="UP000041254"/>
    </source>
</evidence>
<protein>
    <submittedName>
        <fullName evidence="2">Uncharacterized protein</fullName>
    </submittedName>
</protein>